<evidence type="ECO:0000313" key="9">
    <source>
        <dbReference type="Proteomes" id="UP001147653"/>
    </source>
</evidence>
<dbReference type="Pfam" id="PF00892">
    <property type="entry name" value="EamA"/>
    <property type="match status" value="2"/>
</dbReference>
<feature type="transmembrane region" description="Helical" evidence="6">
    <location>
        <begin position="117"/>
        <end position="138"/>
    </location>
</feature>
<keyword evidence="9" id="KW-1185">Reference proteome</keyword>
<feature type="transmembrane region" description="Helical" evidence="6">
    <location>
        <begin position="35"/>
        <end position="53"/>
    </location>
</feature>
<dbReference type="EMBL" id="JAPDDP010000032">
    <property type="protein sequence ID" value="MDA0182227.1"/>
    <property type="molecule type" value="Genomic_DNA"/>
</dbReference>
<comment type="subcellular location">
    <subcellularLocation>
        <location evidence="1">Membrane</location>
        <topology evidence="1">Multi-pass membrane protein</topology>
    </subcellularLocation>
</comment>
<evidence type="ECO:0000256" key="2">
    <source>
        <dbReference type="ARBA" id="ARBA00007362"/>
    </source>
</evidence>
<feature type="transmembrane region" description="Helical" evidence="6">
    <location>
        <begin position="236"/>
        <end position="255"/>
    </location>
</feature>
<dbReference type="PANTHER" id="PTHR32322">
    <property type="entry name" value="INNER MEMBRANE TRANSPORTER"/>
    <property type="match status" value="1"/>
</dbReference>
<evidence type="ECO:0000256" key="3">
    <source>
        <dbReference type="ARBA" id="ARBA00022692"/>
    </source>
</evidence>
<dbReference type="InterPro" id="IPR000620">
    <property type="entry name" value="EamA_dom"/>
</dbReference>
<keyword evidence="4 6" id="KW-1133">Transmembrane helix</keyword>
<feature type="transmembrane region" description="Helical" evidence="6">
    <location>
        <begin position="205"/>
        <end position="224"/>
    </location>
</feature>
<evidence type="ECO:0000313" key="8">
    <source>
        <dbReference type="EMBL" id="MDA0182227.1"/>
    </source>
</evidence>
<comment type="similarity">
    <text evidence="2">Belongs to the EamA transporter family.</text>
</comment>
<evidence type="ECO:0000256" key="1">
    <source>
        <dbReference type="ARBA" id="ARBA00004141"/>
    </source>
</evidence>
<dbReference type="GO" id="GO:0016020">
    <property type="term" value="C:membrane"/>
    <property type="evidence" value="ECO:0007669"/>
    <property type="project" value="UniProtKB-SubCell"/>
</dbReference>
<feature type="domain" description="EamA" evidence="7">
    <location>
        <begin position="144"/>
        <end position="276"/>
    </location>
</feature>
<evidence type="ECO:0000259" key="7">
    <source>
        <dbReference type="Pfam" id="PF00892"/>
    </source>
</evidence>
<dbReference type="AlphaFoldDB" id="A0A9X3NCF7"/>
<protein>
    <submittedName>
        <fullName evidence="8">DMT family transporter</fullName>
    </submittedName>
</protein>
<dbReference type="PANTHER" id="PTHR32322:SF2">
    <property type="entry name" value="EAMA DOMAIN-CONTAINING PROTEIN"/>
    <property type="match status" value="1"/>
</dbReference>
<dbReference type="SUPFAM" id="SSF103481">
    <property type="entry name" value="Multidrug resistance efflux transporter EmrE"/>
    <property type="match status" value="2"/>
</dbReference>
<sequence length="311" mass="31945">MEATWRWTLITAIAPVAWGSNYYVTREFLPADAALWGAAIRALPAGLLLLLVARARPRGAWWWRSALLGAMNVGAFFALIYLAAQRLPTSIASTIMAASPIALMLMAWAIVAERPRLIPLTGAAIGISGVAIMLLGGGGTIDPLGVAASVTAMLMSAAGYVLAKRWSGEVELLASTSWQLVAGGLLLLVPALLLEGAPPALDAQATLGFAYVTVIATAVAFVAWFGGLSHLPASTVGLIGLLNPVTGVLLGTVLAGELLSARQALGIALVLAGILVGRAKRRVSRVVARPVASAAASACQSAMPAPGSSRR</sequence>
<keyword evidence="5 6" id="KW-0472">Membrane</keyword>
<gene>
    <name evidence="8" type="ORF">OJ997_18115</name>
</gene>
<comment type="caution">
    <text evidence="8">The sequence shown here is derived from an EMBL/GenBank/DDBJ whole genome shotgun (WGS) entry which is preliminary data.</text>
</comment>
<dbReference type="Gene3D" id="1.10.3730.20">
    <property type="match status" value="1"/>
</dbReference>
<feature type="transmembrane region" description="Helical" evidence="6">
    <location>
        <begin position="90"/>
        <end position="110"/>
    </location>
</feature>
<feature type="transmembrane region" description="Helical" evidence="6">
    <location>
        <begin position="65"/>
        <end position="84"/>
    </location>
</feature>
<proteinExistence type="inferred from homology"/>
<reference evidence="8" key="1">
    <citation type="submission" date="2022-10" db="EMBL/GenBank/DDBJ databases">
        <title>The WGS of Solirubrobacter phytolaccae KCTC 29190.</title>
        <authorList>
            <person name="Jiang Z."/>
        </authorList>
    </citation>
    <scope>NUCLEOTIDE SEQUENCE</scope>
    <source>
        <strain evidence="8">KCTC 29190</strain>
    </source>
</reference>
<dbReference type="Proteomes" id="UP001147653">
    <property type="component" value="Unassembled WGS sequence"/>
</dbReference>
<feature type="domain" description="EamA" evidence="7">
    <location>
        <begin position="7"/>
        <end position="134"/>
    </location>
</feature>
<feature type="transmembrane region" description="Helical" evidence="6">
    <location>
        <begin position="144"/>
        <end position="163"/>
    </location>
</feature>
<organism evidence="8 9">
    <name type="scientific">Solirubrobacter phytolaccae</name>
    <dbReference type="NCBI Taxonomy" id="1404360"/>
    <lineage>
        <taxon>Bacteria</taxon>
        <taxon>Bacillati</taxon>
        <taxon>Actinomycetota</taxon>
        <taxon>Thermoleophilia</taxon>
        <taxon>Solirubrobacterales</taxon>
        <taxon>Solirubrobacteraceae</taxon>
        <taxon>Solirubrobacter</taxon>
    </lineage>
</organism>
<feature type="transmembrane region" description="Helical" evidence="6">
    <location>
        <begin position="170"/>
        <end position="193"/>
    </location>
</feature>
<evidence type="ECO:0000256" key="5">
    <source>
        <dbReference type="ARBA" id="ARBA00023136"/>
    </source>
</evidence>
<keyword evidence="3 6" id="KW-0812">Transmembrane</keyword>
<accession>A0A9X3NCF7</accession>
<dbReference type="InterPro" id="IPR037185">
    <property type="entry name" value="EmrE-like"/>
</dbReference>
<dbReference type="RefSeq" id="WP_270026590.1">
    <property type="nucleotide sequence ID" value="NZ_JAPDDP010000032.1"/>
</dbReference>
<evidence type="ECO:0000256" key="4">
    <source>
        <dbReference type="ARBA" id="ARBA00022989"/>
    </source>
</evidence>
<feature type="transmembrane region" description="Helical" evidence="6">
    <location>
        <begin position="261"/>
        <end position="279"/>
    </location>
</feature>
<dbReference type="InterPro" id="IPR050638">
    <property type="entry name" value="AA-Vitamin_Transporters"/>
</dbReference>
<evidence type="ECO:0000256" key="6">
    <source>
        <dbReference type="SAM" id="Phobius"/>
    </source>
</evidence>
<name>A0A9X3NCF7_9ACTN</name>